<dbReference type="InterPro" id="IPR013783">
    <property type="entry name" value="Ig-like_fold"/>
</dbReference>
<feature type="domain" description="Fibronectin type-III" evidence="3">
    <location>
        <begin position="1070"/>
        <end position="1161"/>
    </location>
</feature>
<feature type="domain" description="C-type lectin" evidence="2">
    <location>
        <begin position="404"/>
        <end position="543"/>
    </location>
</feature>
<sequence>MRKFFFFNLSTFLLVLLSSVMLCHQAVGAAVCPSGWMSYGSYCYRALYGPGRTFQEARAACADSGGDLLWAETQEELDWALQGGRFGIREHWGQCGNCSQTYSGWIGAQGATLSDSQQSSDLIWLMDGSPVSFKFSWYLGKPKLSPNDFVSLTEATSPSRLRTDLKTDKKFPICKMNSNSEREPCPSNEWLQFEGFCYLLVKGSNGRNLTEAVSDCRRRDPSAHLLWVTSQAEMDWVMDFSARNWRLKEDYRAQCRDCRFQGDAAWTGLYRDEADGGNFKWLKDNSNVDVTVKWFVLDPGNPPRNYAYIYGTTNDLYFRTYSPEAKHYHFCKAPVFVSTTAPTGVTATTTIATREPTSTHETVTSPPTSSDLTTPQSTHETSTDLSTTNTAPQGACPSQNWLQFSGFCYLLVKGSNGRNLTEAMSDCQRRDPSAHLLWVTSQAEMDWVMDFSARNWRLREDYRAQCRDCRNLGDAAWTGLYRDEADGGNFKWLIDNSNLDVTVNWFFLEPGNPPRNYGYIYETVSSLYFRTYSPESKHYHFCKAPVFVSTTAPTHTPTTTNILTTESTTLVTSESTTQTGPTSSSSVTTSATILADYTTYSKSTPDTTQTESTIEATQSQSNAEPDNTRSNAEPDNTRSNAEPDNTRSNAEPDNTRSNAEPDNIRGNTEPDNTRSNAEPDNTRGNTEPDNTRSNAEPDNIRSNAEPDNTRSNAEPENIRSNAEPDNTRGNAEPDNIRSNAEPDNTRSNAEPDNTRGNAEPDNTRGNTEPDNIITDRFYTQDVNKPSTLTTSDSQDTSITMRHSTTASRASTSGLDSTTIVTSSDLTQPEGGLPMLYVHIIWISSVSVVAAAVAAAVIYFKFFASAQAAGAAQSAVNGGFLDDASHANIRCGVANPNQVDKITLAIVRRSTVSEIIVDWLQPSTVPELWDFYYVLSCPGCTGHEQQITTSGTTYKFSGLIPAMEYVVLLQAGHRDCELSPSYVLNAKTALSNLPEPLHFSDIDETSFRVHWVPSPDVGIRYEVSCAGIVDGDSVLCSNLQSGASIDVTVRTVKPGFPQSSYVRGTALTKLFPIDVNKVQYAVYETGITVSWSESNTPAVTYALTCSRVGTNSDVTVVKSTVPMATCKNLHTGLEYNLSVIVQKPGGFEDTVTYLGTRHIEETTRPNENEGSCPSVDWQLFKGFCYLLVKGSNGRNLTEAVSDCQRRDPSAHLLWVTSQAEMDWVTDYSERNWRLREDYRAQCRDCRNLGDAAWTGLYRDEADGGNFKWLIDNSNLDVTVSLRFDGTSSQPPPGAGGVPQEVGAGVHGTSVFVATNWRGGVGFAPSSAASRRLFRGLQRDVRRVVRWFFIDPQNPPKNYAYIYETTNDLYFRTYSPEAKHYHFCKAPVFVSTTAPTVATATTTIATREPTTTYEIVTVPPTTQDLTTLQSTPETTTVMPTTTTALQGACPSQDWLQFNGFCYLLVKGSNGRNLTEAVSDCQRRDPSAHLLWIDSQAEMDWVTDYSARNWRLREDYRAQCRDCRFQGDAAWTGLYRDEADGGKFKWLKDNTSVNVSVNWLVGPSNPPMNFGFLMDARPRL</sequence>
<dbReference type="Gene3D" id="2.60.40.10">
    <property type="entry name" value="Immunoglobulins"/>
    <property type="match status" value="1"/>
</dbReference>
<dbReference type="SUPFAM" id="SSF56436">
    <property type="entry name" value="C-type lectin-like"/>
    <property type="match status" value="5"/>
</dbReference>
<evidence type="ECO:0000256" key="1">
    <source>
        <dbReference type="SAM" id="MobiDB-lite"/>
    </source>
</evidence>
<dbReference type="SUPFAM" id="SSF49265">
    <property type="entry name" value="Fibronectin type III"/>
    <property type="match status" value="2"/>
</dbReference>
<feature type="domain" description="C-type lectin" evidence="2">
    <location>
        <begin position="193"/>
        <end position="332"/>
    </location>
</feature>
<dbReference type="InterPro" id="IPR003961">
    <property type="entry name" value="FN3_dom"/>
</dbReference>
<keyword evidence="4" id="KW-1185">Reference proteome</keyword>
<dbReference type="InterPro" id="IPR036116">
    <property type="entry name" value="FN3_sf"/>
</dbReference>
<evidence type="ECO:0000313" key="4">
    <source>
        <dbReference type="Proteomes" id="UP000095280"/>
    </source>
</evidence>
<name>A0A1I8GUY7_9PLAT</name>
<dbReference type="SMART" id="SM00034">
    <property type="entry name" value="CLECT"/>
    <property type="match status" value="5"/>
</dbReference>
<dbReference type="CDD" id="cd00037">
    <property type="entry name" value="CLECT"/>
    <property type="match status" value="2"/>
</dbReference>
<feature type="region of interest" description="Disordered" evidence="1">
    <location>
        <begin position="567"/>
        <end position="589"/>
    </location>
</feature>
<proteinExistence type="predicted"/>
<dbReference type="Gene3D" id="3.10.100.10">
    <property type="entry name" value="Mannose-Binding Protein A, subunit A"/>
    <property type="match status" value="5"/>
</dbReference>
<feature type="compositionally biased region" description="Low complexity" evidence="1">
    <location>
        <begin position="362"/>
        <end position="378"/>
    </location>
</feature>
<organism evidence="4 5">
    <name type="scientific">Macrostomum lignano</name>
    <dbReference type="NCBI Taxonomy" id="282301"/>
    <lineage>
        <taxon>Eukaryota</taxon>
        <taxon>Metazoa</taxon>
        <taxon>Spiralia</taxon>
        <taxon>Lophotrochozoa</taxon>
        <taxon>Platyhelminthes</taxon>
        <taxon>Rhabditophora</taxon>
        <taxon>Macrostomorpha</taxon>
        <taxon>Macrostomida</taxon>
        <taxon>Macrostomidae</taxon>
        <taxon>Macrostomum</taxon>
    </lineage>
</organism>
<evidence type="ECO:0000259" key="3">
    <source>
        <dbReference type="PROSITE" id="PS50853"/>
    </source>
</evidence>
<feature type="domain" description="C-type lectin" evidence="2">
    <location>
        <begin position="1179"/>
        <end position="1267"/>
    </location>
</feature>
<feature type="domain" description="Fibronectin type-III" evidence="3">
    <location>
        <begin position="897"/>
        <end position="990"/>
    </location>
</feature>
<feature type="compositionally biased region" description="Low complexity" evidence="1">
    <location>
        <begin position="786"/>
        <end position="812"/>
    </location>
</feature>
<dbReference type="InterPro" id="IPR001304">
    <property type="entry name" value="C-type_lectin-like"/>
</dbReference>
<protein>
    <submittedName>
        <fullName evidence="5">C-type lectin domain-containing protein</fullName>
    </submittedName>
</protein>
<dbReference type="InterPro" id="IPR016186">
    <property type="entry name" value="C-type_lectin-like/link_sf"/>
</dbReference>
<dbReference type="PROSITE" id="PS50041">
    <property type="entry name" value="C_TYPE_LECTIN_2"/>
    <property type="match status" value="4"/>
</dbReference>
<dbReference type="Proteomes" id="UP000095280">
    <property type="component" value="Unplaced"/>
</dbReference>
<dbReference type="SMART" id="SM00060">
    <property type="entry name" value="FN3"/>
    <property type="match status" value="2"/>
</dbReference>
<feature type="domain" description="C-type lectin" evidence="2">
    <location>
        <begin position="1455"/>
        <end position="1562"/>
    </location>
</feature>
<dbReference type="PROSITE" id="PS50853">
    <property type="entry name" value="FN3"/>
    <property type="match status" value="2"/>
</dbReference>
<evidence type="ECO:0000313" key="5">
    <source>
        <dbReference type="WBParaSite" id="maker-uti_cns_0003088-snap-gene-0.23-mRNA-1"/>
    </source>
</evidence>
<feature type="region of interest" description="Disordered" evidence="1">
    <location>
        <begin position="601"/>
        <end position="815"/>
    </location>
</feature>
<dbReference type="PANTHER" id="PTHR45710">
    <property type="entry name" value="C-TYPE LECTIN DOMAIN-CONTAINING PROTEIN 180"/>
    <property type="match status" value="1"/>
</dbReference>
<reference evidence="5" key="1">
    <citation type="submission" date="2016-11" db="UniProtKB">
        <authorList>
            <consortium name="WormBaseParasite"/>
        </authorList>
    </citation>
    <scope>IDENTIFICATION</scope>
</reference>
<feature type="compositionally biased region" description="Polar residues" evidence="1">
    <location>
        <begin position="736"/>
        <end position="756"/>
    </location>
</feature>
<dbReference type="WBParaSite" id="maker-uti_cns_0003088-snap-gene-0.23-mRNA-1">
    <property type="protein sequence ID" value="maker-uti_cns_0003088-snap-gene-0.23-mRNA-1"/>
    <property type="gene ID" value="maker-uti_cns_0003088-snap-gene-0.23"/>
</dbReference>
<dbReference type="PANTHER" id="PTHR45710:SF26">
    <property type="entry name" value="RH26557P"/>
    <property type="match status" value="1"/>
</dbReference>
<feature type="compositionally biased region" description="Polar residues" evidence="1">
    <location>
        <begin position="601"/>
        <end position="729"/>
    </location>
</feature>
<feature type="compositionally biased region" description="Polar residues" evidence="1">
    <location>
        <begin position="379"/>
        <end position="392"/>
    </location>
</feature>
<accession>A0A1I8GUY7</accession>
<evidence type="ECO:0000259" key="2">
    <source>
        <dbReference type="PROSITE" id="PS50041"/>
    </source>
</evidence>
<feature type="region of interest" description="Disordered" evidence="1">
    <location>
        <begin position="350"/>
        <end position="392"/>
    </location>
</feature>
<dbReference type="InterPro" id="IPR016187">
    <property type="entry name" value="CTDL_fold"/>
</dbReference>
<dbReference type="InterPro" id="IPR050828">
    <property type="entry name" value="C-type_lectin/matrix_domain"/>
</dbReference>